<dbReference type="Pfam" id="PF00561">
    <property type="entry name" value="Abhydrolase_1"/>
    <property type="match status" value="1"/>
</dbReference>
<dbReference type="PANTHER" id="PTHR43798:SF33">
    <property type="entry name" value="HYDROLASE, PUTATIVE (AFU_ORTHOLOGUE AFUA_2G14860)-RELATED"/>
    <property type="match status" value="1"/>
</dbReference>
<reference evidence="2 3" key="1">
    <citation type="journal article" date="2018" name="J. Microbiol.">
        <title>Baekduia soli gen. nov., sp. nov., a novel bacterium isolated from the soil of Baekdu Mountain and proposal of a novel family name, Baekduiaceae fam. nov.</title>
        <authorList>
            <person name="An D.S."/>
            <person name="Siddiqi M.Z."/>
            <person name="Kim K.H."/>
            <person name="Yu H.S."/>
            <person name="Im W.T."/>
        </authorList>
    </citation>
    <scope>NUCLEOTIDE SEQUENCE [LARGE SCALE GENOMIC DNA]</scope>
    <source>
        <strain evidence="2 3">BR7-21</strain>
    </source>
</reference>
<dbReference type="PRINTS" id="PR00111">
    <property type="entry name" value="ABHYDROLASE"/>
</dbReference>
<dbReference type="InterPro" id="IPR000073">
    <property type="entry name" value="AB_hydrolase_1"/>
</dbReference>
<protein>
    <submittedName>
        <fullName evidence="2">Alpha/beta fold hydrolase</fullName>
    </submittedName>
</protein>
<dbReference type="PANTHER" id="PTHR43798">
    <property type="entry name" value="MONOACYLGLYCEROL LIPASE"/>
    <property type="match status" value="1"/>
</dbReference>
<dbReference type="InterPro" id="IPR050266">
    <property type="entry name" value="AB_hydrolase_sf"/>
</dbReference>
<dbReference type="InterPro" id="IPR029058">
    <property type="entry name" value="AB_hydrolase_fold"/>
</dbReference>
<dbReference type="RefSeq" id="WP_146920061.1">
    <property type="nucleotide sequence ID" value="NZ_CP042430.1"/>
</dbReference>
<sequence>MAPTPREIELHGHPVTYHQAGQGPVVVLVHGITSSSRTWRSVLPLLAARHTVIAPDLLGHGSSAKPPGDYSLGAHASGLRDLLVALDVPRATIVGHSLGGGVAMQFAYQFPERVERLVLVDSGGLGGEVSLVLRAATLPGAEYVLPLLAAGPILSAGAAVGGALARLGLRPSADLRGWVEGFQSLGDASARRAFLHTARSVIDPAGQRVHAGDRLYLTEHVPTLIVWGERDRMIPVAHGRAAHELMPGSRLEVLPRGGHFPFNDDPVWFSSLLHEFVATTEPAGIDDDRIRRLMLRGRA</sequence>
<dbReference type="OrthoDB" id="3371334at2"/>
<name>A0A5B8U6B8_9ACTN</name>
<dbReference type="InterPro" id="IPR000639">
    <property type="entry name" value="Epox_hydrolase-like"/>
</dbReference>
<keyword evidence="2" id="KW-0378">Hydrolase</keyword>
<keyword evidence="3" id="KW-1185">Reference proteome</keyword>
<evidence type="ECO:0000313" key="2">
    <source>
        <dbReference type="EMBL" id="QEC48481.1"/>
    </source>
</evidence>
<organism evidence="2 3">
    <name type="scientific">Baekduia soli</name>
    <dbReference type="NCBI Taxonomy" id="496014"/>
    <lineage>
        <taxon>Bacteria</taxon>
        <taxon>Bacillati</taxon>
        <taxon>Actinomycetota</taxon>
        <taxon>Thermoleophilia</taxon>
        <taxon>Solirubrobacterales</taxon>
        <taxon>Baekduiaceae</taxon>
        <taxon>Baekduia</taxon>
    </lineage>
</organism>
<dbReference type="EMBL" id="CP042430">
    <property type="protein sequence ID" value="QEC48481.1"/>
    <property type="molecule type" value="Genomic_DNA"/>
</dbReference>
<gene>
    <name evidence="2" type="ORF">FSW04_13495</name>
</gene>
<dbReference type="PRINTS" id="PR00412">
    <property type="entry name" value="EPOXHYDRLASE"/>
</dbReference>
<evidence type="ECO:0000259" key="1">
    <source>
        <dbReference type="Pfam" id="PF00561"/>
    </source>
</evidence>
<evidence type="ECO:0000313" key="3">
    <source>
        <dbReference type="Proteomes" id="UP000321805"/>
    </source>
</evidence>
<proteinExistence type="predicted"/>
<feature type="domain" description="AB hydrolase-1" evidence="1">
    <location>
        <begin position="24"/>
        <end position="265"/>
    </location>
</feature>
<dbReference type="Proteomes" id="UP000321805">
    <property type="component" value="Chromosome"/>
</dbReference>
<dbReference type="AlphaFoldDB" id="A0A5B8U6B8"/>
<dbReference type="SUPFAM" id="SSF53474">
    <property type="entry name" value="alpha/beta-Hydrolases"/>
    <property type="match status" value="1"/>
</dbReference>
<accession>A0A5B8U6B8</accession>
<dbReference type="Gene3D" id="3.40.50.1820">
    <property type="entry name" value="alpha/beta hydrolase"/>
    <property type="match status" value="1"/>
</dbReference>
<dbReference type="GO" id="GO:0016020">
    <property type="term" value="C:membrane"/>
    <property type="evidence" value="ECO:0007669"/>
    <property type="project" value="TreeGrafter"/>
</dbReference>
<dbReference type="KEGG" id="bsol:FSW04_13495"/>
<dbReference type="GO" id="GO:0016787">
    <property type="term" value="F:hydrolase activity"/>
    <property type="evidence" value="ECO:0007669"/>
    <property type="project" value="UniProtKB-KW"/>
</dbReference>